<dbReference type="InterPro" id="IPR013320">
    <property type="entry name" value="ConA-like_dom_sf"/>
</dbReference>
<gene>
    <name evidence="3" type="ORF">Ctob_000132</name>
</gene>
<comment type="caution">
    <text evidence="3">The sequence shown here is derived from an EMBL/GenBank/DDBJ whole genome shotgun (WGS) entry which is preliminary data.</text>
</comment>
<keyword evidence="4" id="KW-1185">Reference proteome</keyword>
<keyword evidence="1" id="KW-0175">Coiled coil</keyword>
<dbReference type="Gene3D" id="2.60.120.200">
    <property type="match status" value="1"/>
</dbReference>
<dbReference type="Proteomes" id="UP000037460">
    <property type="component" value="Unassembled WGS sequence"/>
</dbReference>
<evidence type="ECO:0000313" key="4">
    <source>
        <dbReference type="Proteomes" id="UP000037460"/>
    </source>
</evidence>
<proteinExistence type="predicted"/>
<feature type="coiled-coil region" evidence="1">
    <location>
        <begin position="1318"/>
        <end position="1345"/>
    </location>
</feature>
<evidence type="ECO:0000256" key="1">
    <source>
        <dbReference type="SAM" id="Coils"/>
    </source>
</evidence>
<sequence length="1954" mass="212401">MAQVTLTCLPPPGGYAKRSAAADESHQQINCSTVVVPDALVGGVYEFELSSEKLAAKGSFLQGFGVASPVALASLLSDPDRYKLFQSDQFTRFFPRDEKYSGGDRHAEVFHKSSLFCCTGFAEEKNGHIFLSRHDTCSPSQVDGRLLRENGKLPTRIKVVVDMDRAMLHLSAGSSAAEACSQELFASPMLLPKPLYLFFIVNVDVADATLVIKHAAKVLLKLASDTGFVAAFAGCMPGMQQLSRDSVRFKLDEFNGPRPTKAHATKRLDDWLQYVVAGYPPQPDPRRSKPPPSKWRMHPEAANGLSFTFESNGKLLLELEAHEDREPAQPWPFWVIVSSVKQVPSAPRHTRALLLDAARASLSREVFSTLAEAGELQLLATPYLPALLTRTADGDSESLKAEQEPDWHALMGMQRALASQEAGDRRSRAVVFYALAALPMIARHAAALVKVQPPPPTTAAALSERETIHMQAIDLGGSSAREKAPKAFVLTARIRTKAAFGTILARLPAGQAKGKDGLPVPKPFQMGFTGVTSAVWESKHGKAKLLSVHEGRLSFEVEGAARLLSTAAINDGVEHVVGVEFASGKYHLLVDGARATEASCSHADLQGAADPDHSDCVTMIGGVLMLPTGRDAASSVKSPQFSGRIFELSFNGELLTDGDGSKAAVYPLNSGEEARDRAERWAGATVPVRQKPAKVVASSGITATQSGSLLEALFEEAGHYDPILSLLPSLVLRMLEYGSSAKLPFLAIARLLKALRDCDGNRSPLGLWDCDTAGDEIAVLHAPAMRYPPTSTSGKHAEILVRLRGCEKATSAEVDATRYVMDDAEKAAELAEAGKATSITEAAYLSLSDEERKPFAKRSVSVHRVLVEGSTIRLSWSGAAGSHPDRDALCLVRGQLRSPSSVSEMHKLATLTAELLGRLCMQALDSTNERSSADPLTIGRMGGMLLRGGLDESVGGVSPAVSRLATPVSSPQKPKPLHLVRTESVGALDDHEAFNFGPVPLERAKTMQARVEPRLIDEHTITRFEHRGHNVISNEEASRFLEELRTYTPPALGASASAGMASAAAAGGDAPKRTPIGPAAALHEAMYSEISSRKKMGARDPRHASPTPERLQRLVVCVLLRHHELISDAAAAGAALLGGGTLSEMPEQLRLQLSKLWEAAYKLGRWVHGRVVDADYAATRDLEALLPDAPRPAPFDRSKEEERICLPIERRALFLLRSLNPALPRDDEEEQAEPGEEQSNRFAGDLLSAGMSAGMLLPSRGSSQPNRPSSASGVRWMPPSLSRSSSLIQVEPSRRMSSYDRAREKLKLSSDVQVDGRIAKALDLVQEMEKRWKRLRRQAMRATRTVNWHTDHASKKYGALTTEVLDFLEPALLQHKAEPEAAVDLVALHKELRRRTQLAVLGAAALTALREALESPQRSVRLRVLSELARYHLALRPEPSRTHGAGHEALHGFKVALHRLLDRLLNFLDGTSWAAPTEERLVLRVLRLRFIASDFAWLASRRVVDRILSREPQNADARVTAYSILCRVARQLSGDADAAQSAECQWVFSGIEPLRIPLPPALLEYTDAMCAYVLPVADKEGEAGSAQEAKRAEVLAKLQLGTEALASSAEGDALLMKAIVVRGDGCVEVKLAGRVQAVYLKLPSAPEQPKLQAWMHERLAHGRHDHKISQLFCKRLRTSGGGNGLDEGFRRVAFSSDNVQFVEEAMPLDSGVWQIDFECEEHNGDFDREGAYVGVVFAPKNVAPADRSRDDLRAMLSSKSIKLGSALGQFGWRADGTCLRDDRADGTCRTSGEWRPGKTVRLTIDTKRLTVNLAVGDTPTSEPKHVDVEVTLSRPPMLHENAVLHFAVSRYYGTFKMRIKSLEKLRASAVPLDAEDSHQLCALPLLALPTLDQAAAQQMAFHMDLICEPVVAESGKIDKSQDAEKINLLRQLLADEQASAKGTRQACEAALEAA</sequence>
<accession>A0A0M0J2S9</accession>
<evidence type="ECO:0000256" key="2">
    <source>
        <dbReference type="SAM" id="MobiDB-lite"/>
    </source>
</evidence>
<feature type="region of interest" description="Disordered" evidence="2">
    <location>
        <begin position="1253"/>
        <end position="1280"/>
    </location>
</feature>
<evidence type="ECO:0000313" key="3">
    <source>
        <dbReference type="EMBL" id="KOO20864.1"/>
    </source>
</evidence>
<dbReference type="EMBL" id="JWZX01003407">
    <property type="protein sequence ID" value="KOO20864.1"/>
    <property type="molecule type" value="Genomic_DNA"/>
</dbReference>
<feature type="compositionally biased region" description="Polar residues" evidence="2">
    <location>
        <begin position="1260"/>
        <end position="1272"/>
    </location>
</feature>
<protein>
    <submittedName>
        <fullName evidence="3">Uncharacterized protein</fullName>
    </submittedName>
</protein>
<organism evidence="3 4">
    <name type="scientific">Chrysochromulina tobinii</name>
    <dbReference type="NCBI Taxonomy" id="1460289"/>
    <lineage>
        <taxon>Eukaryota</taxon>
        <taxon>Haptista</taxon>
        <taxon>Haptophyta</taxon>
        <taxon>Prymnesiophyceae</taxon>
        <taxon>Prymnesiales</taxon>
        <taxon>Chrysochromulinaceae</taxon>
        <taxon>Chrysochromulina</taxon>
    </lineage>
</organism>
<dbReference type="SUPFAM" id="SSF49899">
    <property type="entry name" value="Concanavalin A-like lectins/glucanases"/>
    <property type="match status" value="1"/>
</dbReference>
<name>A0A0M0J2S9_9EUKA</name>
<reference evidence="4" key="1">
    <citation type="journal article" date="2015" name="PLoS Genet.">
        <title>Genome Sequence and Transcriptome Analyses of Chrysochromulina tobin: Metabolic Tools for Enhanced Algal Fitness in the Prominent Order Prymnesiales (Haptophyceae).</title>
        <authorList>
            <person name="Hovde B.T."/>
            <person name="Deodato C.R."/>
            <person name="Hunsperger H.M."/>
            <person name="Ryken S.A."/>
            <person name="Yost W."/>
            <person name="Jha R.K."/>
            <person name="Patterson J."/>
            <person name="Monnat R.J. Jr."/>
            <person name="Barlow S.B."/>
            <person name="Starkenburg S.R."/>
            <person name="Cattolico R.A."/>
        </authorList>
    </citation>
    <scope>NUCLEOTIDE SEQUENCE</scope>
    <source>
        <strain evidence="4">CCMP291</strain>
    </source>
</reference>